<name>A0ACC2NQ59_9HYME</name>
<proteinExistence type="predicted"/>
<comment type="caution">
    <text evidence="1">The sequence shown here is derived from an EMBL/GenBank/DDBJ whole genome shotgun (WGS) entry which is preliminary data.</text>
</comment>
<evidence type="ECO:0000313" key="2">
    <source>
        <dbReference type="Proteomes" id="UP001239111"/>
    </source>
</evidence>
<protein>
    <submittedName>
        <fullName evidence="1">Uncharacterized protein</fullName>
    </submittedName>
</protein>
<gene>
    <name evidence="1" type="ORF">QAD02_004282</name>
</gene>
<organism evidence="1 2">
    <name type="scientific">Eretmocerus hayati</name>
    <dbReference type="NCBI Taxonomy" id="131215"/>
    <lineage>
        <taxon>Eukaryota</taxon>
        <taxon>Metazoa</taxon>
        <taxon>Ecdysozoa</taxon>
        <taxon>Arthropoda</taxon>
        <taxon>Hexapoda</taxon>
        <taxon>Insecta</taxon>
        <taxon>Pterygota</taxon>
        <taxon>Neoptera</taxon>
        <taxon>Endopterygota</taxon>
        <taxon>Hymenoptera</taxon>
        <taxon>Apocrita</taxon>
        <taxon>Proctotrupomorpha</taxon>
        <taxon>Chalcidoidea</taxon>
        <taxon>Aphelinidae</taxon>
        <taxon>Aphelininae</taxon>
        <taxon>Eretmocerus</taxon>
    </lineage>
</organism>
<keyword evidence="2" id="KW-1185">Reference proteome</keyword>
<accession>A0ACC2NQ59</accession>
<dbReference type="Proteomes" id="UP001239111">
    <property type="component" value="Chromosome 3"/>
</dbReference>
<reference evidence="1" key="1">
    <citation type="submission" date="2023-04" db="EMBL/GenBank/DDBJ databases">
        <title>A chromosome-level genome assembly of the parasitoid wasp Eretmocerus hayati.</title>
        <authorList>
            <person name="Zhong Y."/>
            <person name="Liu S."/>
            <person name="Liu Y."/>
        </authorList>
    </citation>
    <scope>NUCLEOTIDE SEQUENCE</scope>
    <source>
        <strain evidence="1">ZJU_SS_LIU_2023</strain>
    </source>
</reference>
<evidence type="ECO:0000313" key="1">
    <source>
        <dbReference type="EMBL" id="KAJ8673021.1"/>
    </source>
</evidence>
<dbReference type="EMBL" id="CM056743">
    <property type="protein sequence ID" value="KAJ8673021.1"/>
    <property type="molecule type" value="Genomic_DNA"/>
</dbReference>
<sequence>MELIELERAPAPGLFEAIAPFLAPIIPKGQGARAMVEALHNGLFRLQPQEGVIQLGHVHGLVALSPNRTMWKCHECVIDEPDAFNGYLGWEPFMEHVLGIVPMLRLHWPYIQGGVRLRGEVARVPNLQGY</sequence>